<comment type="similarity">
    <text evidence="4">Belongs to the putative lipase ROG1 family.</text>
</comment>
<evidence type="ECO:0000256" key="6">
    <source>
        <dbReference type="ARBA" id="ARBA00023128"/>
    </source>
</evidence>
<dbReference type="Proteomes" id="UP000249526">
    <property type="component" value="Unassembled WGS sequence"/>
</dbReference>
<dbReference type="GeneID" id="37167142"/>
<gene>
    <name evidence="10" type="ORF">BO85DRAFT_491837</name>
</gene>
<dbReference type="GO" id="GO:0005739">
    <property type="term" value="C:mitochondrion"/>
    <property type="evidence" value="ECO:0007669"/>
    <property type="project" value="UniProtKB-SubCell"/>
</dbReference>
<dbReference type="SUPFAM" id="SSF53474">
    <property type="entry name" value="alpha/beta-Hydrolases"/>
    <property type="match status" value="1"/>
</dbReference>
<protein>
    <recommendedName>
        <fullName evidence="9">DUF676 domain-containing protein</fullName>
    </recommendedName>
</protein>
<dbReference type="Gene3D" id="3.40.50.1820">
    <property type="entry name" value="alpha/beta hydrolase"/>
    <property type="match status" value="1"/>
</dbReference>
<dbReference type="PANTHER" id="PTHR48182:SF2">
    <property type="entry name" value="PROTEIN SERAC1"/>
    <property type="match status" value="1"/>
</dbReference>
<evidence type="ECO:0000256" key="1">
    <source>
        <dbReference type="ARBA" id="ARBA00004173"/>
    </source>
</evidence>
<name>A0A8G1QTS6_9EURO</name>
<evidence type="ECO:0000313" key="10">
    <source>
        <dbReference type="EMBL" id="RAH53713.1"/>
    </source>
</evidence>
<keyword evidence="6" id="KW-0496">Mitochondrion</keyword>
<evidence type="ECO:0000256" key="4">
    <source>
        <dbReference type="ARBA" id="ARBA00007920"/>
    </source>
</evidence>
<dbReference type="GO" id="GO:0005783">
    <property type="term" value="C:endoplasmic reticulum"/>
    <property type="evidence" value="ECO:0007669"/>
    <property type="project" value="UniProtKB-SubCell"/>
</dbReference>
<sequence length="442" mass="48980">MSKVLNFFVGGRQRKDQDSSSRVDPPNLSQSSAQASFPLEFPDGVEVLHDCPNATVDICFIHGLSGDRTTTWTAQNQSDPWPKTLLPSELTTARILTYGYDAYVVRRSVAGSNRLVDHAINLLNDLTMDRDDHNAASRPIIFVAHSLGGLVCKKAILSSRNNPDIHLQNVFKYTAGVIFMGTPHQGSWMAKWATIPATALGLVKSTNKLLLDILQTDNQFLQSIQNDFLSMIRELQGNGRSLRVTCFFEELSLSGYGQVVSRNSATFDGFKAISIHADHCNMVRFSSAKNTGFTRLAGELKRWEKEVRPLPEPADRLASCLSTCERQAKRGCDSLDETISKRRRTASRNSLQERDYSDNTDYDGSSIFDGIDSTEDTAVQPSQESCNGDNSESEDLEEDTSDEPSRSSDDTEAHNESLTDDLAPFSQNTAHSEEDSGDETDW</sequence>
<evidence type="ECO:0000256" key="5">
    <source>
        <dbReference type="ARBA" id="ARBA00022824"/>
    </source>
</evidence>
<dbReference type="PANTHER" id="PTHR48182">
    <property type="entry name" value="PROTEIN SERAC1"/>
    <property type="match status" value="1"/>
</dbReference>
<feature type="region of interest" description="Disordered" evidence="8">
    <location>
        <begin position="342"/>
        <end position="442"/>
    </location>
</feature>
<evidence type="ECO:0000256" key="2">
    <source>
        <dbReference type="ARBA" id="ARBA00004240"/>
    </source>
</evidence>
<dbReference type="EMBL" id="KZ825075">
    <property type="protein sequence ID" value="RAH53713.1"/>
    <property type="molecule type" value="Genomic_DNA"/>
</dbReference>
<evidence type="ECO:0000256" key="7">
    <source>
        <dbReference type="ARBA" id="ARBA00023136"/>
    </source>
</evidence>
<evidence type="ECO:0000313" key="11">
    <source>
        <dbReference type="Proteomes" id="UP000249526"/>
    </source>
</evidence>
<evidence type="ECO:0000256" key="8">
    <source>
        <dbReference type="SAM" id="MobiDB-lite"/>
    </source>
</evidence>
<feature type="compositionally biased region" description="Acidic residues" evidence="8">
    <location>
        <begin position="391"/>
        <end position="402"/>
    </location>
</feature>
<reference evidence="10 11" key="1">
    <citation type="submission" date="2018-02" db="EMBL/GenBank/DDBJ databases">
        <title>The genomes of Aspergillus section Nigri reveals drivers in fungal speciation.</title>
        <authorList>
            <consortium name="DOE Joint Genome Institute"/>
            <person name="Vesth T.C."/>
            <person name="Nybo J."/>
            <person name="Theobald S."/>
            <person name="Brandl J."/>
            <person name="Frisvad J.C."/>
            <person name="Nielsen K.F."/>
            <person name="Lyhne E.K."/>
            <person name="Kogle M.E."/>
            <person name="Kuo A."/>
            <person name="Riley R."/>
            <person name="Clum A."/>
            <person name="Nolan M."/>
            <person name="Lipzen A."/>
            <person name="Salamov A."/>
            <person name="Henrissat B."/>
            <person name="Wiebenga A."/>
            <person name="De vries R.P."/>
            <person name="Grigoriev I.V."/>
            <person name="Mortensen U.H."/>
            <person name="Andersen M.R."/>
            <person name="Baker S.E."/>
        </authorList>
    </citation>
    <scope>NUCLEOTIDE SEQUENCE [LARGE SCALE GENOMIC DNA]</scope>
    <source>
        <strain evidence="10 11">CBS 112811</strain>
    </source>
</reference>
<feature type="compositionally biased region" description="Polar residues" evidence="8">
    <location>
        <begin position="376"/>
        <end position="388"/>
    </location>
</feature>
<keyword evidence="7" id="KW-0472">Membrane</keyword>
<keyword evidence="5" id="KW-0256">Endoplasmic reticulum</keyword>
<dbReference type="InterPro" id="IPR029058">
    <property type="entry name" value="AB_hydrolase_fold"/>
</dbReference>
<dbReference type="RefSeq" id="XP_025511635.1">
    <property type="nucleotide sequence ID" value="XM_025663740.1"/>
</dbReference>
<comment type="subcellular location">
    <subcellularLocation>
        <location evidence="2">Endoplasmic reticulum</location>
    </subcellularLocation>
    <subcellularLocation>
        <location evidence="3">Membrane</location>
    </subcellularLocation>
    <subcellularLocation>
        <location evidence="1">Mitochondrion</location>
    </subcellularLocation>
</comment>
<dbReference type="Pfam" id="PF05057">
    <property type="entry name" value="DUF676"/>
    <property type="match status" value="1"/>
</dbReference>
<dbReference type="AlphaFoldDB" id="A0A8G1QTS6"/>
<accession>A0A8G1QTS6</accession>
<keyword evidence="11" id="KW-1185">Reference proteome</keyword>
<feature type="compositionally biased region" description="Basic and acidic residues" evidence="8">
    <location>
        <begin position="403"/>
        <end position="417"/>
    </location>
</feature>
<organism evidence="10 11">
    <name type="scientific">Aspergillus piperis CBS 112811</name>
    <dbReference type="NCBI Taxonomy" id="1448313"/>
    <lineage>
        <taxon>Eukaryota</taxon>
        <taxon>Fungi</taxon>
        <taxon>Dikarya</taxon>
        <taxon>Ascomycota</taxon>
        <taxon>Pezizomycotina</taxon>
        <taxon>Eurotiomycetes</taxon>
        <taxon>Eurotiomycetidae</taxon>
        <taxon>Eurotiales</taxon>
        <taxon>Aspergillaceae</taxon>
        <taxon>Aspergillus</taxon>
        <taxon>Aspergillus subgen. Circumdati</taxon>
    </lineage>
</organism>
<feature type="region of interest" description="Disordered" evidence="8">
    <location>
        <begin position="1"/>
        <end position="33"/>
    </location>
</feature>
<dbReference type="GO" id="GO:0016020">
    <property type="term" value="C:membrane"/>
    <property type="evidence" value="ECO:0007669"/>
    <property type="project" value="UniProtKB-SubCell"/>
</dbReference>
<evidence type="ECO:0000259" key="9">
    <source>
        <dbReference type="Pfam" id="PF05057"/>
    </source>
</evidence>
<dbReference type="InterPro" id="IPR052374">
    <property type="entry name" value="SERAC1"/>
</dbReference>
<feature type="domain" description="DUF676" evidence="9">
    <location>
        <begin position="133"/>
        <end position="217"/>
    </location>
</feature>
<proteinExistence type="inferred from homology"/>
<dbReference type="InterPro" id="IPR007751">
    <property type="entry name" value="DUF676_lipase-like"/>
</dbReference>
<evidence type="ECO:0000256" key="3">
    <source>
        <dbReference type="ARBA" id="ARBA00004370"/>
    </source>
</evidence>